<reference evidence="1" key="1">
    <citation type="submission" date="2014-11" db="EMBL/GenBank/DDBJ databases">
        <authorList>
            <person name="Amaro Gonzalez C."/>
        </authorList>
    </citation>
    <scope>NUCLEOTIDE SEQUENCE</scope>
</reference>
<organism evidence="1">
    <name type="scientific">Anguilla anguilla</name>
    <name type="common">European freshwater eel</name>
    <name type="synonym">Muraena anguilla</name>
    <dbReference type="NCBI Taxonomy" id="7936"/>
    <lineage>
        <taxon>Eukaryota</taxon>
        <taxon>Metazoa</taxon>
        <taxon>Chordata</taxon>
        <taxon>Craniata</taxon>
        <taxon>Vertebrata</taxon>
        <taxon>Euteleostomi</taxon>
        <taxon>Actinopterygii</taxon>
        <taxon>Neopterygii</taxon>
        <taxon>Teleostei</taxon>
        <taxon>Anguilliformes</taxon>
        <taxon>Anguillidae</taxon>
        <taxon>Anguilla</taxon>
    </lineage>
</organism>
<evidence type="ECO:0000313" key="1">
    <source>
        <dbReference type="EMBL" id="JAH49100.1"/>
    </source>
</evidence>
<reference evidence="1" key="2">
    <citation type="journal article" date="2015" name="Fish Shellfish Immunol.">
        <title>Early steps in the European eel (Anguilla anguilla)-Vibrio vulnificus interaction in the gills: Role of the RtxA13 toxin.</title>
        <authorList>
            <person name="Callol A."/>
            <person name="Pajuelo D."/>
            <person name="Ebbesson L."/>
            <person name="Teles M."/>
            <person name="MacKenzie S."/>
            <person name="Amaro C."/>
        </authorList>
    </citation>
    <scope>NUCLEOTIDE SEQUENCE</scope>
</reference>
<dbReference type="EMBL" id="GBXM01059477">
    <property type="protein sequence ID" value="JAH49100.1"/>
    <property type="molecule type" value="Transcribed_RNA"/>
</dbReference>
<proteinExistence type="predicted"/>
<sequence length="38" mass="4375">MSTSGDVVPKLVRLSNSFLSLKLRIMSRVYFETKTAWI</sequence>
<dbReference type="AlphaFoldDB" id="A0A0E9T899"/>
<name>A0A0E9T899_ANGAN</name>
<protein>
    <submittedName>
        <fullName evidence="1">Uncharacterized protein</fullName>
    </submittedName>
</protein>
<accession>A0A0E9T899</accession>